<evidence type="ECO:0000256" key="1">
    <source>
        <dbReference type="ARBA" id="ARBA00009410"/>
    </source>
</evidence>
<comment type="similarity">
    <text evidence="1">Belongs to the DadA oxidoreductase family.</text>
</comment>
<dbReference type="Proteomes" id="UP001196509">
    <property type="component" value="Unassembled WGS sequence"/>
</dbReference>
<evidence type="ECO:0000256" key="2">
    <source>
        <dbReference type="ARBA" id="ARBA00023002"/>
    </source>
</evidence>
<sequence length="414" mass="45393">MQITVLGGGVVGITAAYELQKDGHLVTVIEKNDTVGSETSWGNAGLIAPGHSFTWSSPSAPMTMLKSLVSPNQSIRFKPSLDPDLWSWSLKFLAQCTQSRSARNTERKYRLASYSQTILHETIRDTEIDYDRVDRGILYFYRDPAKLEAGVQHMRIMEELGHRIDVLDRAQVLDLEPALSAVGHKIAGGVYCPTDESGSCHKFTAGLAEHIKRNGAEIRTGETVTALDAEGDRITAVHTDRETLKADLYVMALGNGSPFLSRTIGESLPIYPVKGYSLTLPVGNNPNPPTVGSVDEENLVAVSRFGDQVRVTATAEIAGHDRSHRPEDFRFMADVVRELYPEGADHDRPHMWAGLRPMTPTNLPYIGRRKHANLYYDTGHGHIGWTMSHGSARILADAVAGRAPALDLASINDG</sequence>
<protein>
    <submittedName>
        <fullName evidence="4">D-amino acid dehydrogenase</fullName>
        <ecNumber evidence="4">1.4.99.-</ecNumber>
    </submittedName>
</protein>
<keyword evidence="2 4" id="KW-0560">Oxidoreductase</keyword>
<dbReference type="GO" id="GO:0008718">
    <property type="term" value="F:D-amino-acid dehydrogenase activity"/>
    <property type="evidence" value="ECO:0007669"/>
    <property type="project" value="TreeGrafter"/>
</dbReference>
<dbReference type="Pfam" id="PF01266">
    <property type="entry name" value="DAO"/>
    <property type="match status" value="1"/>
</dbReference>
<dbReference type="InterPro" id="IPR036188">
    <property type="entry name" value="FAD/NAD-bd_sf"/>
</dbReference>
<organism evidence="4 5">
    <name type="scientific">Flavimaribacter sediminis</name>
    <dbReference type="NCBI Taxonomy" id="2865987"/>
    <lineage>
        <taxon>Bacteria</taxon>
        <taxon>Pseudomonadati</taxon>
        <taxon>Pseudomonadota</taxon>
        <taxon>Alphaproteobacteria</taxon>
        <taxon>Hyphomicrobiales</taxon>
        <taxon>Rhizobiaceae</taxon>
        <taxon>Flavimaribacter</taxon>
    </lineage>
</organism>
<dbReference type="GO" id="GO:0005737">
    <property type="term" value="C:cytoplasm"/>
    <property type="evidence" value="ECO:0007669"/>
    <property type="project" value="TreeGrafter"/>
</dbReference>
<dbReference type="Gene3D" id="3.30.9.10">
    <property type="entry name" value="D-Amino Acid Oxidase, subunit A, domain 2"/>
    <property type="match status" value="1"/>
</dbReference>
<dbReference type="AlphaFoldDB" id="A0AAE2ZNR3"/>
<dbReference type="SUPFAM" id="SSF54373">
    <property type="entry name" value="FAD-linked reductases, C-terminal domain"/>
    <property type="match status" value="1"/>
</dbReference>
<name>A0AAE2ZNR3_9HYPH</name>
<comment type="caution">
    <text evidence="4">The sequence shown here is derived from an EMBL/GenBank/DDBJ whole genome shotgun (WGS) entry which is preliminary data.</text>
</comment>
<dbReference type="InterPro" id="IPR006076">
    <property type="entry name" value="FAD-dep_OxRdtase"/>
</dbReference>
<dbReference type="EMBL" id="JAICBX010000004">
    <property type="protein sequence ID" value="MBW8639566.1"/>
    <property type="molecule type" value="Genomic_DNA"/>
</dbReference>
<reference evidence="4" key="1">
    <citation type="submission" date="2021-08" db="EMBL/GenBank/DDBJ databases">
        <title>Hoeflea bacterium WL0058 sp. nov., isolated from the sediment.</title>
        <authorList>
            <person name="Wang L."/>
            <person name="Zhang D."/>
        </authorList>
    </citation>
    <scope>NUCLEOTIDE SEQUENCE</scope>
    <source>
        <strain evidence="4">WL0058</strain>
    </source>
</reference>
<gene>
    <name evidence="4" type="ORF">K1W69_20405</name>
</gene>
<feature type="domain" description="FAD dependent oxidoreductase" evidence="3">
    <location>
        <begin position="3"/>
        <end position="397"/>
    </location>
</feature>
<dbReference type="Gene3D" id="3.50.50.60">
    <property type="entry name" value="FAD/NAD(P)-binding domain"/>
    <property type="match status" value="2"/>
</dbReference>
<dbReference type="GO" id="GO:0055130">
    <property type="term" value="P:D-alanine catabolic process"/>
    <property type="evidence" value="ECO:0007669"/>
    <property type="project" value="TreeGrafter"/>
</dbReference>
<dbReference type="EC" id="1.4.99.-" evidence="4"/>
<dbReference type="PANTHER" id="PTHR13847:SF280">
    <property type="entry name" value="D-AMINO ACID DEHYDROGENASE"/>
    <property type="match status" value="1"/>
</dbReference>
<dbReference type="SUPFAM" id="SSF51905">
    <property type="entry name" value="FAD/NAD(P)-binding domain"/>
    <property type="match status" value="1"/>
</dbReference>
<accession>A0AAE2ZNR3</accession>
<evidence type="ECO:0000313" key="4">
    <source>
        <dbReference type="EMBL" id="MBW8639566.1"/>
    </source>
</evidence>
<dbReference type="PANTHER" id="PTHR13847">
    <property type="entry name" value="SARCOSINE DEHYDROGENASE-RELATED"/>
    <property type="match status" value="1"/>
</dbReference>
<evidence type="ECO:0000259" key="3">
    <source>
        <dbReference type="Pfam" id="PF01266"/>
    </source>
</evidence>
<keyword evidence="5" id="KW-1185">Reference proteome</keyword>
<dbReference type="NCBIfam" id="NF001933">
    <property type="entry name" value="PRK00711.1"/>
    <property type="match status" value="1"/>
</dbReference>
<proteinExistence type="inferred from homology"/>
<dbReference type="GO" id="GO:0005886">
    <property type="term" value="C:plasma membrane"/>
    <property type="evidence" value="ECO:0007669"/>
    <property type="project" value="TreeGrafter"/>
</dbReference>
<evidence type="ECO:0000313" key="5">
    <source>
        <dbReference type="Proteomes" id="UP001196509"/>
    </source>
</evidence>
<dbReference type="RefSeq" id="WP_220230287.1">
    <property type="nucleotide sequence ID" value="NZ_JAICBX010000004.1"/>
</dbReference>